<sequence length="1204" mass="140434">MALELVSSIYSVCSYIHEQVMLCKNNNSHVHKLQRVLYSLEDPLKKLKEDEEKADQKLQVLHDLMFLINDIKEFLDSKIFKKKLFRIARRKKIHEDLEGYQQDLNEQVNLLSLGVITEVNEKVTKVDENVETVLDEIVVIKKEIKKYNKNIEEEKPAEFNFNDLSILDLQKMFGMDKKGATIIRNVINTNNKEHVDSFDLMYAKRIIKIGKIPDQAEFCFTSWDVDSNGSLSQDEIYDTMYNILRLKSLNGFVKGFEDKKWFLAFEKQPKEKQNCFYKLVEKEIIEMAEELKINDEISLMFQKAKLNEEKEIEKDEYIKYSREHSSSLLDIFCDSLCTVMSIKRKRRKQKVVVKIEQVPQGENASRDYKDEDEEEKEKEKEKDKEEDKEEIKIGKEEVEKEKEKENERVKEKEKDLNYQSDKWKCKKEKSTISIYNNGKTIKKLEKGWDWVRGTKVMSHNTGVYHYGIKIDSHNNFENPYLMMGIVPSSSASHTYKSGYCFTGNDSGQWEGKYCLNKARGYGNGCKIETGDLITVIVDTDSKKLSFKLNSEDLGIAQENIPNDCILSVDLYSKRDQITIIENGDQSDLNNQNIIGIMDPNSSDLKEERLKCHVGDLIKKYKWSSGWTNIKPFRVGKKYFNFEYKNNTGKVDILRTHRDGSLAETSHKYNWSKGWTTTEFYTINGITYLFLLKRDTGLVQMHKMNENGSVGELVEERYWSSGWTNIRPFQIGDKHYIFEYKTSHGIAEILMVNNNGTIGKTLHKYKWSKGWTTTEFYTINGITYLFLLKSDNGIIKIHKMNENGSLGDLVEEHYWSSGWTNIRLFQKGDQHYIFAYKVNHGIADILMVNNNGTIGKTLHKHQWSKGWTTTEFYTTKMNTYLLLLKKSTGLVKIHIMGKRESLESQKKPIDLQKERLKCLVGGLIKKYKWSSEWTNIKPFQVGNKHYNFEYKNNTGRVDILSMHKDGSLGETLHKHQWSKGWTTTEFYIINGITYLLLLKRDSEILKIHKMNENGSVGELVKKTKSSTGWTNIRPFHVGNKHYLFGYKNNEGRVNVFELNNNGTIGETIHKSKWSKGWTTTEFYTIKKTTYLLLLKRDNGIVKIHKMNKNGSVGELVKKEKWSTGWTNIRPFHAGKKHYLFAYKNNEGRTDILLLNRNGTIGETLHKHKWSKGWTTTEFYTINGITYLLLLKKTNGQVKIHKMGKM</sequence>
<dbReference type="PANTHER" id="PTHR12245">
    <property type="entry name" value="SPRY DOMAIN CONTAINING SOCS BOX PROTEIN"/>
    <property type="match status" value="1"/>
</dbReference>
<organism evidence="4 5">
    <name type="scientific">Anaeramoeba flamelloides</name>
    <dbReference type="NCBI Taxonomy" id="1746091"/>
    <lineage>
        <taxon>Eukaryota</taxon>
        <taxon>Metamonada</taxon>
        <taxon>Anaeramoebidae</taxon>
        <taxon>Anaeramoeba</taxon>
    </lineage>
</organism>
<dbReference type="InterPro" id="IPR002048">
    <property type="entry name" value="EF_hand_dom"/>
</dbReference>
<dbReference type="InterPro" id="IPR036537">
    <property type="entry name" value="Adaptor_Cbl_N_dom_sf"/>
</dbReference>
<accession>A0AAV8A8Y2</accession>
<dbReference type="CDD" id="cd11709">
    <property type="entry name" value="SPRY"/>
    <property type="match status" value="1"/>
</dbReference>
<feature type="region of interest" description="Disordered" evidence="2">
    <location>
        <begin position="362"/>
        <end position="390"/>
    </location>
</feature>
<evidence type="ECO:0000256" key="2">
    <source>
        <dbReference type="SAM" id="MobiDB-lite"/>
    </source>
</evidence>
<dbReference type="InterPro" id="IPR011992">
    <property type="entry name" value="EF-hand-dom_pair"/>
</dbReference>
<dbReference type="CDD" id="cd21037">
    <property type="entry name" value="MLKL_NTD"/>
    <property type="match status" value="1"/>
</dbReference>
<dbReference type="PROSITE" id="PS50222">
    <property type="entry name" value="EF_HAND_2"/>
    <property type="match status" value="1"/>
</dbReference>
<evidence type="ECO:0000259" key="3">
    <source>
        <dbReference type="PROSITE" id="PS50222"/>
    </source>
</evidence>
<dbReference type="SUPFAM" id="SSF49899">
    <property type="entry name" value="Concanavalin A-like lectins/glucanases"/>
    <property type="match status" value="1"/>
</dbReference>
<dbReference type="GO" id="GO:0007166">
    <property type="term" value="P:cell surface receptor signaling pathway"/>
    <property type="evidence" value="ECO:0007669"/>
    <property type="project" value="InterPro"/>
</dbReference>
<dbReference type="SUPFAM" id="SSF47473">
    <property type="entry name" value="EF-hand"/>
    <property type="match status" value="1"/>
</dbReference>
<dbReference type="InterPro" id="IPR013320">
    <property type="entry name" value="ConA-like_dom_sf"/>
</dbReference>
<dbReference type="Gene3D" id="1.20.930.20">
    <property type="entry name" value="Adaptor protein Cbl, N-terminal domain"/>
    <property type="match status" value="1"/>
</dbReference>
<comment type="caution">
    <text evidence="4">The sequence shown here is derived from an EMBL/GenBank/DDBJ whole genome shotgun (WGS) entry which is preliminary data.</text>
</comment>
<dbReference type="InterPro" id="IPR018247">
    <property type="entry name" value="EF_Hand_1_Ca_BS"/>
</dbReference>
<dbReference type="PANTHER" id="PTHR12245:SF5">
    <property type="entry name" value="SPRY DOMAIN-CONTAINING SOCS BOX PROTEIN 3"/>
    <property type="match status" value="1"/>
</dbReference>
<evidence type="ECO:0000313" key="4">
    <source>
        <dbReference type="EMBL" id="KAJ3448465.1"/>
    </source>
</evidence>
<reference evidence="4" key="1">
    <citation type="submission" date="2022-08" db="EMBL/GenBank/DDBJ databases">
        <title>Novel sulphate-reducing endosymbionts in the free-living metamonad Anaeramoeba.</title>
        <authorList>
            <person name="Jerlstrom-Hultqvist J."/>
            <person name="Cepicka I."/>
            <person name="Gallot-Lavallee L."/>
            <person name="Salas-Leiva D."/>
            <person name="Curtis B.A."/>
            <person name="Zahonova K."/>
            <person name="Pipaliya S."/>
            <person name="Dacks J."/>
            <person name="Roger A.J."/>
        </authorList>
    </citation>
    <scope>NUCLEOTIDE SEQUENCE</scope>
    <source>
        <strain evidence="4">Busselton2</strain>
    </source>
</reference>
<evidence type="ECO:0000256" key="1">
    <source>
        <dbReference type="ARBA" id="ARBA00022837"/>
    </source>
</evidence>
<proteinExistence type="predicted"/>
<dbReference type="Gene3D" id="1.10.238.10">
    <property type="entry name" value="EF-hand"/>
    <property type="match status" value="1"/>
</dbReference>
<dbReference type="InterPro" id="IPR050672">
    <property type="entry name" value="FBXO45-Fsn/SPSB_families"/>
</dbReference>
<evidence type="ECO:0000313" key="5">
    <source>
        <dbReference type="Proteomes" id="UP001146793"/>
    </source>
</evidence>
<dbReference type="InterPro" id="IPR059179">
    <property type="entry name" value="MLKL-like_MCAfunc"/>
</dbReference>
<dbReference type="InterPro" id="IPR043136">
    <property type="entry name" value="B30.2/SPRY_sf"/>
</dbReference>
<dbReference type="GO" id="GO:0005509">
    <property type="term" value="F:calcium ion binding"/>
    <property type="evidence" value="ECO:0007669"/>
    <property type="project" value="InterPro"/>
</dbReference>
<feature type="compositionally biased region" description="Basic and acidic residues" evidence="2">
    <location>
        <begin position="377"/>
        <end position="390"/>
    </location>
</feature>
<dbReference type="EMBL" id="JANTQA010000015">
    <property type="protein sequence ID" value="KAJ3448465.1"/>
    <property type="molecule type" value="Genomic_DNA"/>
</dbReference>
<protein>
    <submittedName>
        <fullName evidence="4">Spry domain containing socs box protein</fullName>
    </submittedName>
</protein>
<keyword evidence="1" id="KW-0106">Calcium</keyword>
<gene>
    <name evidence="4" type="ORF">M0812_00945</name>
</gene>
<dbReference type="Gene3D" id="2.60.120.920">
    <property type="match status" value="1"/>
</dbReference>
<name>A0AAV8A8Y2_9EUKA</name>
<dbReference type="Proteomes" id="UP001146793">
    <property type="component" value="Unassembled WGS sequence"/>
</dbReference>
<dbReference type="PROSITE" id="PS00018">
    <property type="entry name" value="EF_HAND_1"/>
    <property type="match status" value="1"/>
</dbReference>
<dbReference type="AlphaFoldDB" id="A0AAV8A8Y2"/>
<feature type="domain" description="EF-hand" evidence="3">
    <location>
        <begin position="211"/>
        <end position="246"/>
    </location>
</feature>